<dbReference type="EMBL" id="CM007900">
    <property type="protein sequence ID" value="OTG08352.1"/>
    <property type="molecule type" value="Genomic_DNA"/>
</dbReference>
<keyword evidence="3" id="KW-1185">Reference proteome</keyword>
<dbReference type="AlphaFoldDB" id="A0A251TCG4"/>
<evidence type="ECO:0000313" key="2">
    <source>
        <dbReference type="EMBL" id="OTG08352.1"/>
    </source>
</evidence>
<evidence type="ECO:0000313" key="3">
    <source>
        <dbReference type="Proteomes" id="UP000215914"/>
    </source>
</evidence>
<keyword evidence="1" id="KW-1133">Transmembrane helix</keyword>
<accession>A0A251TCG4</accession>
<gene>
    <name evidence="2" type="ORF">HannXRQ_Chr11g0340821</name>
</gene>
<dbReference type="Proteomes" id="UP000215914">
    <property type="component" value="Chromosome 11"/>
</dbReference>
<name>A0A251TCG4_HELAN</name>
<proteinExistence type="predicted"/>
<protein>
    <submittedName>
        <fullName evidence="2">Uncharacterized protein</fullName>
    </submittedName>
</protein>
<keyword evidence="1" id="KW-0812">Transmembrane</keyword>
<dbReference type="InParanoid" id="A0A251TCG4"/>
<organism evidence="2 3">
    <name type="scientific">Helianthus annuus</name>
    <name type="common">Common sunflower</name>
    <dbReference type="NCBI Taxonomy" id="4232"/>
    <lineage>
        <taxon>Eukaryota</taxon>
        <taxon>Viridiplantae</taxon>
        <taxon>Streptophyta</taxon>
        <taxon>Embryophyta</taxon>
        <taxon>Tracheophyta</taxon>
        <taxon>Spermatophyta</taxon>
        <taxon>Magnoliopsida</taxon>
        <taxon>eudicotyledons</taxon>
        <taxon>Gunneridae</taxon>
        <taxon>Pentapetalae</taxon>
        <taxon>asterids</taxon>
        <taxon>campanulids</taxon>
        <taxon>Asterales</taxon>
        <taxon>Asteraceae</taxon>
        <taxon>Asteroideae</taxon>
        <taxon>Heliantheae alliance</taxon>
        <taxon>Heliantheae</taxon>
        <taxon>Helianthus</taxon>
    </lineage>
</organism>
<reference evidence="3" key="1">
    <citation type="journal article" date="2017" name="Nature">
        <title>The sunflower genome provides insights into oil metabolism, flowering and Asterid evolution.</title>
        <authorList>
            <person name="Badouin H."/>
            <person name="Gouzy J."/>
            <person name="Grassa C.J."/>
            <person name="Murat F."/>
            <person name="Staton S.E."/>
            <person name="Cottret L."/>
            <person name="Lelandais-Briere C."/>
            <person name="Owens G.L."/>
            <person name="Carrere S."/>
            <person name="Mayjonade B."/>
            <person name="Legrand L."/>
            <person name="Gill N."/>
            <person name="Kane N.C."/>
            <person name="Bowers J.E."/>
            <person name="Hubner S."/>
            <person name="Bellec A."/>
            <person name="Berard A."/>
            <person name="Berges H."/>
            <person name="Blanchet N."/>
            <person name="Boniface M.C."/>
            <person name="Brunel D."/>
            <person name="Catrice O."/>
            <person name="Chaidir N."/>
            <person name="Claudel C."/>
            <person name="Donnadieu C."/>
            <person name="Faraut T."/>
            <person name="Fievet G."/>
            <person name="Helmstetter N."/>
            <person name="King M."/>
            <person name="Knapp S.J."/>
            <person name="Lai Z."/>
            <person name="Le Paslier M.C."/>
            <person name="Lippi Y."/>
            <person name="Lorenzon L."/>
            <person name="Mandel J.R."/>
            <person name="Marage G."/>
            <person name="Marchand G."/>
            <person name="Marquand E."/>
            <person name="Bret-Mestries E."/>
            <person name="Morien E."/>
            <person name="Nambeesan S."/>
            <person name="Nguyen T."/>
            <person name="Pegot-Espagnet P."/>
            <person name="Pouilly N."/>
            <person name="Raftis F."/>
            <person name="Sallet E."/>
            <person name="Schiex T."/>
            <person name="Thomas J."/>
            <person name="Vandecasteele C."/>
            <person name="Vares D."/>
            <person name="Vear F."/>
            <person name="Vautrin S."/>
            <person name="Crespi M."/>
            <person name="Mangin B."/>
            <person name="Burke J.M."/>
            <person name="Salse J."/>
            <person name="Munos S."/>
            <person name="Vincourt P."/>
            <person name="Rieseberg L.H."/>
            <person name="Langlade N.B."/>
        </authorList>
    </citation>
    <scope>NUCLEOTIDE SEQUENCE [LARGE SCALE GENOMIC DNA]</scope>
    <source>
        <strain evidence="3">cv. SF193</strain>
    </source>
</reference>
<keyword evidence="1" id="KW-0472">Membrane</keyword>
<feature type="transmembrane region" description="Helical" evidence="1">
    <location>
        <begin position="20"/>
        <end position="41"/>
    </location>
</feature>
<sequence length="179" mass="21373">MLGSRIYNISERRNTWHTTLGISFLVLGFWFDLSFANWGFLVKPETLPDGTLNLMIWKCINCGKNWVDKYNFLKQKRERRCWLQEPCHTGYFYDFLYAKLAKLKNDKMHTPRMAINFLKLRIANIYRLSHNRFGKFQCNTDIRVAKEPRGVTNKLVKNGWFSKGLRNHSKLMLKLRLFT</sequence>
<evidence type="ECO:0000256" key="1">
    <source>
        <dbReference type="SAM" id="Phobius"/>
    </source>
</evidence>